<keyword evidence="3" id="KW-0175">Coiled coil</keyword>
<dbReference type="Gene3D" id="3.30.1370.50">
    <property type="entry name" value="R3H-like domain"/>
    <property type="match status" value="1"/>
</dbReference>
<evidence type="ECO:0000256" key="1">
    <source>
        <dbReference type="ARBA" id="ARBA00022741"/>
    </source>
</evidence>
<evidence type="ECO:0000313" key="8">
    <source>
        <dbReference type="EMBL" id="CAE4613205.1"/>
    </source>
</evidence>
<feature type="domain" description="Helicase ATP-binding" evidence="6">
    <location>
        <begin position="196"/>
        <end position="357"/>
    </location>
</feature>
<dbReference type="InterPro" id="IPR011709">
    <property type="entry name" value="DEAD-box_helicase_OB_fold"/>
</dbReference>
<dbReference type="SMART" id="SM00490">
    <property type="entry name" value="HELICc"/>
    <property type="match status" value="1"/>
</dbReference>
<dbReference type="SMART" id="SM00487">
    <property type="entry name" value="DEXDc"/>
    <property type="match status" value="1"/>
</dbReference>
<dbReference type="PANTHER" id="PTHR18934:SF213">
    <property type="entry name" value="3'-5' RNA HELICASE YTHDC2"/>
    <property type="match status" value="1"/>
</dbReference>
<proteinExistence type="predicted"/>
<dbReference type="PROSITE" id="PS51061">
    <property type="entry name" value="R3H"/>
    <property type="match status" value="1"/>
</dbReference>
<dbReference type="CDD" id="cd17917">
    <property type="entry name" value="DEXHc_RHA-like"/>
    <property type="match status" value="1"/>
</dbReference>
<evidence type="ECO:0000259" key="5">
    <source>
        <dbReference type="PROSITE" id="PS51061"/>
    </source>
</evidence>
<dbReference type="InterPro" id="IPR001374">
    <property type="entry name" value="R3H_dom"/>
</dbReference>
<evidence type="ECO:0000259" key="7">
    <source>
        <dbReference type="PROSITE" id="PS51194"/>
    </source>
</evidence>
<feature type="compositionally biased region" description="Acidic residues" evidence="4">
    <location>
        <begin position="1269"/>
        <end position="1288"/>
    </location>
</feature>
<dbReference type="Pfam" id="PF21010">
    <property type="entry name" value="HA2_C"/>
    <property type="match status" value="1"/>
</dbReference>
<name>A0A7S4RFT6_9DINO</name>
<feature type="domain" description="Helicase C-terminal" evidence="7">
    <location>
        <begin position="453"/>
        <end position="634"/>
    </location>
</feature>
<reference evidence="8" key="1">
    <citation type="submission" date="2021-01" db="EMBL/GenBank/DDBJ databases">
        <authorList>
            <person name="Corre E."/>
            <person name="Pelletier E."/>
            <person name="Niang G."/>
            <person name="Scheremetjew M."/>
            <person name="Finn R."/>
            <person name="Kale V."/>
            <person name="Holt S."/>
            <person name="Cochrane G."/>
            <person name="Meng A."/>
            <person name="Brown T."/>
            <person name="Cohen L."/>
        </authorList>
    </citation>
    <scope>NUCLEOTIDE SEQUENCE</scope>
    <source>
        <strain evidence="8">CCMP3105</strain>
    </source>
</reference>
<dbReference type="SUPFAM" id="SSF52540">
    <property type="entry name" value="P-loop containing nucleoside triphosphate hydrolases"/>
    <property type="match status" value="1"/>
</dbReference>
<dbReference type="Pfam" id="PF00271">
    <property type="entry name" value="Helicase_C"/>
    <property type="match status" value="1"/>
</dbReference>
<dbReference type="PANTHER" id="PTHR18934">
    <property type="entry name" value="ATP-DEPENDENT RNA HELICASE"/>
    <property type="match status" value="1"/>
</dbReference>
<keyword evidence="2" id="KW-0067">ATP-binding</keyword>
<dbReference type="EMBL" id="HBNR01049882">
    <property type="protein sequence ID" value="CAE4613205.1"/>
    <property type="molecule type" value="Transcribed_RNA"/>
</dbReference>
<dbReference type="CDD" id="cd18791">
    <property type="entry name" value="SF2_C_RHA"/>
    <property type="match status" value="1"/>
</dbReference>
<evidence type="ECO:0000256" key="2">
    <source>
        <dbReference type="ARBA" id="ARBA00022840"/>
    </source>
</evidence>
<feature type="compositionally biased region" description="Low complexity" evidence="4">
    <location>
        <begin position="1329"/>
        <end position="1339"/>
    </location>
</feature>
<dbReference type="GO" id="GO:0005524">
    <property type="term" value="F:ATP binding"/>
    <property type="evidence" value="ECO:0007669"/>
    <property type="project" value="UniProtKB-KW"/>
</dbReference>
<dbReference type="InterPro" id="IPR014001">
    <property type="entry name" value="Helicase_ATP-bd"/>
</dbReference>
<organism evidence="8">
    <name type="scientific">Alexandrium monilatum</name>
    <dbReference type="NCBI Taxonomy" id="311494"/>
    <lineage>
        <taxon>Eukaryota</taxon>
        <taxon>Sar</taxon>
        <taxon>Alveolata</taxon>
        <taxon>Dinophyceae</taxon>
        <taxon>Gonyaulacales</taxon>
        <taxon>Pyrocystaceae</taxon>
        <taxon>Alexandrium</taxon>
    </lineage>
</organism>
<feature type="domain" description="R3H" evidence="5">
    <location>
        <begin position="4"/>
        <end position="68"/>
    </location>
</feature>
<dbReference type="Pfam" id="PF00270">
    <property type="entry name" value="DEAD"/>
    <property type="match status" value="1"/>
</dbReference>
<dbReference type="Gene3D" id="1.20.120.1080">
    <property type="match status" value="1"/>
</dbReference>
<dbReference type="Pfam" id="PF01424">
    <property type="entry name" value="R3H"/>
    <property type="match status" value="1"/>
</dbReference>
<dbReference type="InterPro" id="IPR027417">
    <property type="entry name" value="P-loop_NTPase"/>
</dbReference>
<accession>A0A7S4RFT6</accession>
<dbReference type="GO" id="GO:0003723">
    <property type="term" value="F:RNA binding"/>
    <property type="evidence" value="ECO:0007669"/>
    <property type="project" value="TreeGrafter"/>
</dbReference>
<dbReference type="SMART" id="SM00847">
    <property type="entry name" value="HA2"/>
    <property type="match status" value="1"/>
</dbReference>
<dbReference type="Pfam" id="PF07717">
    <property type="entry name" value="OB_NTP_bind"/>
    <property type="match status" value="1"/>
</dbReference>
<dbReference type="FunFam" id="3.40.50.300:FF:001922">
    <property type="entry name" value="DEAH (Asp-Glu-Ala-His) box polypeptide 29"/>
    <property type="match status" value="1"/>
</dbReference>
<sequence>MATEAFRKDISRQLTELQDGTGPPFIEFPPTLNSEERKYIHHLCQQFGLKSKSKGSGANRYLTVSQKGGVVAAAVGGGGSAQGAPGQVTSCGRVTASTATPFRLPQQLAQDARLARLPPSPQTWALTGPADLGQLRAGAKGGGKSGARLGAAGAAAPTKAALESSEAARAQAQPSYAALQRARQDLPAWGRVDEVLAALHASRVVLVAGETGCGKSTQVPQYLLDAAPGAHMVVTQPRRIAAVSLAQRVAQERCEAVGRSVGYAIHMERKSSAETRCTFCTTGVLRRRLLGDPQLTGLTHLIVDEVHERELHSDFVLVVLKQLMEERKDLRVVLMSATLQIEVFQSFFPGCRTVQIPGRTFPVHELYLEEVVATLHKNPQFRPFLGPAFAAAGIENDEKSFKRQVSTQENHPDQVCGFGRFLGQPMTRERLADGCAKHDVLQQGRGTVFDIPIIDALILHLDQDHKRHVQANPELEPGAILIFLPGWGDIDQAKRRLRQSLDSRRFLVLPCHSQVRPEQQREIFKRPPKGVRKIILASNIAETSITIDDVTVVIDTGRAKETSYDPYLKVGTLATTFVSKASAAQRAGRAGRTKAGVCFHLFSRARHEQMEEFRAPELLRSPLEDVCLHTAHLIAQRRGIDGLKKPSAGGEEISAWLSQAPQPPEAVAVKNAVELLKILGALTPQGVISSLGVKFANLPLPATMARSVVWAALLGCLDPVLTILGASSGRDPFQLPQDQSGAGGKMGSRGSSFAALSRQLQRLKRELIAPMVSDHFALLSAVQCYEQEKRAGGEAAGRRVCERFSLNFRAVQAVVEVRDKMKHELRQQRLLSEETLAFANRHAGKHAVVLAVIAAGVFPNLAVRRASKKKLEVNGGRVDAGMHPQCVLEAGGGKGGGGKGGGGAAAAAEWLCYTEMTQVEERYSITGVSQVSPTTLLLLCGDDPVEIQGSGTDVSASLLGGWVHFVMPQEQASRIQNLRFALRQAFLAYCEAPSKYRAHTAVLELTVSLLQDSLDETGSPPLVDSSYRPPAPAVAVRPAAAGPAGALAPQQAAALPGAVAPRQAPGRLASVAAPVARAPATPRPAGGGAAAIPGLPQGEELRMIQELIVQLYGHTPPGQKPLSWDFQAQPGDRFQGTLTIAQDGSSYTGEVSIGKKQAMRSAARVAWTALKAIELGVAPAGAAAEEEAEEEEAEEAAEEVAEEAAAEVAQEDMEEGIELDIVEEGAEEDEGVEEGIDTGLPAKYDAEVCEEEEADGDVAVMDGYEDVPVEEAEEEAPGEDEEVEDAGLEDGGAHGTGATEEGGEYIDEIGEMSAALGFLDDDDPSYLEPVVGAGAAPAASAKRRRLG</sequence>
<protein>
    <recommendedName>
        <fullName evidence="9">RNA helicase</fullName>
    </recommendedName>
</protein>
<evidence type="ECO:0000259" key="6">
    <source>
        <dbReference type="PROSITE" id="PS51192"/>
    </source>
</evidence>
<dbReference type="PROSITE" id="PS51194">
    <property type="entry name" value="HELICASE_CTER"/>
    <property type="match status" value="1"/>
</dbReference>
<feature type="region of interest" description="Disordered" evidence="4">
    <location>
        <begin position="1269"/>
        <end position="1303"/>
    </location>
</feature>
<dbReference type="Gene3D" id="3.40.50.300">
    <property type="entry name" value="P-loop containing nucleotide triphosphate hydrolases"/>
    <property type="match status" value="2"/>
</dbReference>
<evidence type="ECO:0000256" key="3">
    <source>
        <dbReference type="SAM" id="Coils"/>
    </source>
</evidence>
<dbReference type="InterPro" id="IPR001650">
    <property type="entry name" value="Helicase_C-like"/>
</dbReference>
<evidence type="ECO:0000256" key="4">
    <source>
        <dbReference type="SAM" id="MobiDB-lite"/>
    </source>
</evidence>
<keyword evidence="1" id="KW-0547">Nucleotide-binding</keyword>
<dbReference type="InterPro" id="IPR007502">
    <property type="entry name" value="Helicase-assoc_dom"/>
</dbReference>
<evidence type="ECO:0008006" key="9">
    <source>
        <dbReference type="Google" id="ProtNLM"/>
    </source>
</evidence>
<gene>
    <name evidence="8" type="ORF">AMON00008_LOCUS34871</name>
</gene>
<dbReference type="PROSITE" id="PS51192">
    <property type="entry name" value="HELICASE_ATP_BIND_1"/>
    <property type="match status" value="1"/>
</dbReference>
<dbReference type="InterPro" id="IPR036867">
    <property type="entry name" value="R3H_dom_sf"/>
</dbReference>
<dbReference type="SUPFAM" id="SSF82708">
    <property type="entry name" value="R3H domain"/>
    <property type="match status" value="1"/>
</dbReference>
<feature type="region of interest" description="Disordered" evidence="4">
    <location>
        <begin position="1322"/>
        <end position="1347"/>
    </location>
</feature>
<feature type="coiled-coil region" evidence="3">
    <location>
        <begin position="1183"/>
        <end position="1214"/>
    </location>
</feature>
<dbReference type="SMART" id="SM00393">
    <property type="entry name" value="R3H"/>
    <property type="match status" value="1"/>
</dbReference>
<dbReference type="GO" id="GO:0004386">
    <property type="term" value="F:helicase activity"/>
    <property type="evidence" value="ECO:0007669"/>
    <property type="project" value="TreeGrafter"/>
</dbReference>
<dbReference type="InterPro" id="IPR011545">
    <property type="entry name" value="DEAD/DEAH_box_helicase_dom"/>
</dbReference>